<dbReference type="InterPro" id="IPR012338">
    <property type="entry name" value="Beta-lactam/transpept-like"/>
</dbReference>
<dbReference type="NCBIfam" id="NF009622">
    <property type="entry name" value="PRK13128.1"/>
    <property type="match status" value="1"/>
</dbReference>
<evidence type="ECO:0000259" key="5">
    <source>
        <dbReference type="Pfam" id="PF07930"/>
    </source>
</evidence>
<keyword evidence="2 6" id="KW-0645">Protease</keyword>
<evidence type="ECO:0000313" key="6">
    <source>
        <dbReference type="EMBL" id="SIT15438.1"/>
    </source>
</evidence>
<evidence type="ECO:0000256" key="1">
    <source>
        <dbReference type="ARBA" id="ARBA00004370"/>
    </source>
</evidence>
<dbReference type="PANTHER" id="PTHR46825:SF11">
    <property type="entry name" value="PENICILLIN-BINDING PROTEIN 4"/>
    <property type="match status" value="1"/>
</dbReference>
<evidence type="ECO:0000259" key="4">
    <source>
        <dbReference type="Pfam" id="PF00144"/>
    </source>
</evidence>
<keyword evidence="2 6" id="KW-0378">Hydrolase</keyword>
<dbReference type="STRING" id="1086013.SAMN05421774_106248"/>
<dbReference type="PANTHER" id="PTHR46825">
    <property type="entry name" value="D-ALANYL-D-ALANINE-CARBOXYPEPTIDASE/ENDOPEPTIDASE AMPH"/>
    <property type="match status" value="1"/>
</dbReference>
<feature type="domain" description="Beta-lactamase-related" evidence="4">
    <location>
        <begin position="17"/>
        <end position="323"/>
    </location>
</feature>
<dbReference type="InterPro" id="IPR027279">
    <property type="entry name" value="D_amino_pept/lipop_sf"/>
</dbReference>
<proteinExistence type="predicted"/>
<dbReference type="EMBL" id="FTOT01000006">
    <property type="protein sequence ID" value="SIT15438.1"/>
    <property type="molecule type" value="Genomic_DNA"/>
</dbReference>
<dbReference type="Pfam" id="PF07930">
    <property type="entry name" value="DAP_B"/>
    <property type="match status" value="1"/>
</dbReference>
<keyword evidence="3" id="KW-0472">Membrane</keyword>
<dbReference type="AlphaFoldDB" id="A0A1N7PXU8"/>
<comment type="subcellular location">
    <subcellularLocation>
        <location evidence="1">Membrane</location>
    </subcellularLocation>
</comment>
<dbReference type="OrthoDB" id="7791015at2"/>
<dbReference type="GO" id="GO:0016020">
    <property type="term" value="C:membrane"/>
    <property type="evidence" value="ECO:0007669"/>
    <property type="project" value="UniProtKB-SubCell"/>
</dbReference>
<keyword evidence="2 6" id="KW-0031">Aminopeptidase</keyword>
<dbReference type="Gene3D" id="3.40.710.10">
    <property type="entry name" value="DD-peptidase/beta-lactamase superfamily"/>
    <property type="match status" value="1"/>
</dbReference>
<accession>A0A1N7PXU8</accession>
<dbReference type="Proteomes" id="UP000186141">
    <property type="component" value="Unassembled WGS sequence"/>
</dbReference>
<sequence>MDVAAIETALAELPSRFRGPGGVAGVVADGRVVAATAWGHADLGAHRPMTSAIRLPVCSITKQFTCAALLGAVGTPEALDPGLPTLIPAFQDTLPTVRDLCNNQSGLRDYWALTILHGARAEQTFSRAEALPLIARYRTGHFAPGTGYSYSNGNFRILAELLERATGEDMATLYARHIWDPAGMDGAILAADTRHPADDVVGYEGTIETGYRPADNGIWWMGDAGMAASLDDMLAYERWADATREDETALYSRLAHPQTFRDGRAAAYGFGLSHSLVAGHRFTGHGGALRGFRSYRMYCKEQRLSVVVMFNHQADAQGAARMLAKAALGWNDPAPMPLEDGWQGNWLCPETGLTARLEPGVATATLRFGTSPEPLHQVGPGQLGSALATISRQGGRLVMDRPHENLSSLLVPYRAVDMADGAEISGRYTCAELGADMIIEANGPSVGVWFDGTLGQGQIELACPAGPDLWHISTRRSMDAPAPGDWTLHIRRNASGRVAGAKLGCWLARGLTYDRIG</sequence>
<dbReference type="SUPFAM" id="SSF50886">
    <property type="entry name" value="D-aminopeptidase, middle and C-terminal domains"/>
    <property type="match status" value="2"/>
</dbReference>
<dbReference type="GO" id="GO:0004177">
    <property type="term" value="F:aminopeptidase activity"/>
    <property type="evidence" value="ECO:0007669"/>
    <property type="project" value="UniProtKB-KW"/>
</dbReference>
<dbReference type="RefSeq" id="WP_076532867.1">
    <property type="nucleotide sequence ID" value="NZ_BMEH01000006.1"/>
</dbReference>
<keyword evidence="7" id="KW-1185">Reference proteome</keyword>
<dbReference type="SUPFAM" id="SSF56601">
    <property type="entry name" value="beta-lactamase/transpeptidase-like"/>
    <property type="match status" value="1"/>
</dbReference>
<gene>
    <name evidence="6" type="ORF">SAMN05421774_106248</name>
</gene>
<protein>
    <submittedName>
        <fullName evidence="6">D-stereospecific aminopeptidase Serine peptidase. MEROPS family S12</fullName>
    </submittedName>
</protein>
<reference evidence="6 7" key="1">
    <citation type="submission" date="2017-01" db="EMBL/GenBank/DDBJ databases">
        <authorList>
            <person name="Mah S.A."/>
            <person name="Swanson W.J."/>
            <person name="Moy G.W."/>
            <person name="Vacquier V.D."/>
        </authorList>
    </citation>
    <scope>NUCLEOTIDE SEQUENCE [LARGE SCALE GENOMIC DNA]</scope>
    <source>
        <strain evidence="6 7">DSM 26375</strain>
    </source>
</reference>
<evidence type="ECO:0000256" key="3">
    <source>
        <dbReference type="ARBA" id="ARBA00023136"/>
    </source>
</evidence>
<evidence type="ECO:0000313" key="7">
    <source>
        <dbReference type="Proteomes" id="UP000186141"/>
    </source>
</evidence>
<feature type="domain" description="D-aminopeptidase" evidence="5">
    <location>
        <begin position="340"/>
        <end position="513"/>
    </location>
</feature>
<dbReference type="Pfam" id="PF00144">
    <property type="entry name" value="Beta-lactamase"/>
    <property type="match status" value="1"/>
</dbReference>
<dbReference type="InterPro" id="IPR012856">
    <property type="entry name" value="DAP_B_dom"/>
</dbReference>
<evidence type="ECO:0000256" key="2">
    <source>
        <dbReference type="ARBA" id="ARBA00022438"/>
    </source>
</evidence>
<dbReference type="Gene3D" id="2.40.128.50">
    <property type="match status" value="2"/>
</dbReference>
<dbReference type="InterPro" id="IPR050491">
    <property type="entry name" value="AmpC-like"/>
</dbReference>
<organism evidence="6 7">
    <name type="scientific">Gemmobacter megaterium</name>
    <dbReference type="NCBI Taxonomy" id="1086013"/>
    <lineage>
        <taxon>Bacteria</taxon>
        <taxon>Pseudomonadati</taxon>
        <taxon>Pseudomonadota</taxon>
        <taxon>Alphaproteobacteria</taxon>
        <taxon>Rhodobacterales</taxon>
        <taxon>Paracoccaceae</taxon>
        <taxon>Gemmobacter</taxon>
    </lineage>
</organism>
<name>A0A1N7PXU8_9RHOB</name>
<dbReference type="InterPro" id="IPR001466">
    <property type="entry name" value="Beta-lactam-related"/>
</dbReference>